<gene>
    <name evidence="12" type="ordered locus">AciX9_0328</name>
</gene>
<evidence type="ECO:0000313" key="13">
    <source>
        <dbReference type="Proteomes" id="UP000000343"/>
    </source>
</evidence>
<dbReference type="KEGG" id="acm:AciX9_0328"/>
<dbReference type="EMBL" id="CP002480">
    <property type="protein sequence ID" value="ADW67400.1"/>
    <property type="molecule type" value="Genomic_DNA"/>
</dbReference>
<dbReference type="GO" id="GO:0031992">
    <property type="term" value="F:energy transducer activity"/>
    <property type="evidence" value="ECO:0007669"/>
    <property type="project" value="TreeGrafter"/>
</dbReference>
<dbReference type="HOGENOM" id="CLU_061791_0_0_0"/>
<dbReference type="Gene3D" id="3.30.1150.10">
    <property type="match status" value="1"/>
</dbReference>
<dbReference type="GO" id="GO:0098797">
    <property type="term" value="C:plasma membrane protein complex"/>
    <property type="evidence" value="ECO:0007669"/>
    <property type="project" value="TreeGrafter"/>
</dbReference>
<keyword evidence="6 10" id="KW-0812">Transmembrane</keyword>
<dbReference type="SUPFAM" id="SSF74653">
    <property type="entry name" value="TolA/TonB C-terminal domain"/>
    <property type="match status" value="1"/>
</dbReference>
<evidence type="ECO:0000256" key="5">
    <source>
        <dbReference type="ARBA" id="ARBA00022519"/>
    </source>
</evidence>
<dbReference type="NCBIfam" id="TIGR01352">
    <property type="entry name" value="tonB_Cterm"/>
    <property type="match status" value="1"/>
</dbReference>
<feature type="transmembrane region" description="Helical" evidence="10">
    <location>
        <begin position="78"/>
        <end position="97"/>
    </location>
</feature>
<accession>E8WWS2</accession>
<dbReference type="InterPro" id="IPR006260">
    <property type="entry name" value="TonB/TolA_C"/>
</dbReference>
<keyword evidence="5" id="KW-0997">Cell inner membrane</keyword>
<evidence type="ECO:0000256" key="3">
    <source>
        <dbReference type="ARBA" id="ARBA00022448"/>
    </source>
</evidence>
<evidence type="ECO:0000259" key="11">
    <source>
        <dbReference type="PROSITE" id="PS52015"/>
    </source>
</evidence>
<dbReference type="STRING" id="1198114.AciX9_0328"/>
<keyword evidence="8 10" id="KW-1133">Transmembrane helix</keyword>
<dbReference type="GO" id="GO:0055085">
    <property type="term" value="P:transmembrane transport"/>
    <property type="evidence" value="ECO:0007669"/>
    <property type="project" value="InterPro"/>
</dbReference>
<evidence type="ECO:0000256" key="2">
    <source>
        <dbReference type="ARBA" id="ARBA00006555"/>
    </source>
</evidence>
<evidence type="ECO:0000256" key="1">
    <source>
        <dbReference type="ARBA" id="ARBA00004383"/>
    </source>
</evidence>
<evidence type="ECO:0000256" key="4">
    <source>
        <dbReference type="ARBA" id="ARBA00022475"/>
    </source>
</evidence>
<evidence type="ECO:0000313" key="12">
    <source>
        <dbReference type="EMBL" id="ADW67400.1"/>
    </source>
</evidence>
<dbReference type="Pfam" id="PF03544">
    <property type="entry name" value="TonB_C"/>
    <property type="match status" value="1"/>
</dbReference>
<evidence type="ECO:0000256" key="10">
    <source>
        <dbReference type="SAM" id="Phobius"/>
    </source>
</evidence>
<protein>
    <submittedName>
        <fullName evidence="12">TonB family protein</fullName>
    </submittedName>
</protein>
<dbReference type="PROSITE" id="PS52015">
    <property type="entry name" value="TONB_CTD"/>
    <property type="match status" value="1"/>
</dbReference>
<keyword evidence="9 10" id="KW-0472">Membrane</keyword>
<dbReference type="InterPro" id="IPR037682">
    <property type="entry name" value="TonB_C"/>
</dbReference>
<dbReference type="Proteomes" id="UP000000343">
    <property type="component" value="Chromosome"/>
</dbReference>
<dbReference type="eggNOG" id="COG0810">
    <property type="taxonomic scope" value="Bacteria"/>
</dbReference>
<evidence type="ECO:0000256" key="9">
    <source>
        <dbReference type="ARBA" id="ARBA00023136"/>
    </source>
</evidence>
<keyword evidence="4" id="KW-1003">Cell membrane</keyword>
<keyword evidence="3" id="KW-0813">Transport</keyword>
<dbReference type="PaxDb" id="1198114-AciX9_0328"/>
<dbReference type="OrthoDB" id="1685233at2"/>
<dbReference type="PANTHER" id="PTHR33446">
    <property type="entry name" value="PROTEIN TONB-RELATED"/>
    <property type="match status" value="1"/>
</dbReference>
<evidence type="ECO:0000256" key="8">
    <source>
        <dbReference type="ARBA" id="ARBA00022989"/>
    </source>
</evidence>
<comment type="subcellular location">
    <subcellularLocation>
        <location evidence="1">Cell inner membrane</location>
        <topology evidence="1">Single-pass membrane protein</topology>
        <orientation evidence="1">Periplasmic side</orientation>
    </subcellularLocation>
</comment>
<dbReference type="InterPro" id="IPR051045">
    <property type="entry name" value="TonB-dependent_transducer"/>
</dbReference>
<dbReference type="RefSeq" id="WP_013578728.1">
    <property type="nucleotide sequence ID" value="NC_015064.1"/>
</dbReference>
<reference evidence="13" key="1">
    <citation type="submission" date="2011-01" db="EMBL/GenBank/DDBJ databases">
        <title>Complete sequence of chromosome of Acidobacterium sp. MP5ACTX9.</title>
        <authorList>
            <consortium name="US DOE Joint Genome Institute"/>
            <person name="Lucas S."/>
            <person name="Copeland A."/>
            <person name="Lapidus A."/>
            <person name="Cheng J.-F."/>
            <person name="Goodwin L."/>
            <person name="Pitluck S."/>
            <person name="Teshima H."/>
            <person name="Detter J.C."/>
            <person name="Han C."/>
            <person name="Tapia R."/>
            <person name="Land M."/>
            <person name="Hauser L."/>
            <person name="Kyrpides N."/>
            <person name="Ivanova N."/>
            <person name="Ovchinnikova G."/>
            <person name="Pagani I."/>
            <person name="Rawat S.R."/>
            <person name="Mannisto M."/>
            <person name="Haggblom M.M."/>
            <person name="Woyke T."/>
        </authorList>
    </citation>
    <scope>NUCLEOTIDE SEQUENCE [LARGE SCALE GENOMIC DNA]</scope>
    <source>
        <strain evidence="13">MP5ACTX9</strain>
    </source>
</reference>
<keyword evidence="13" id="KW-1185">Reference proteome</keyword>
<keyword evidence="7" id="KW-0653">Protein transport</keyword>
<evidence type="ECO:0000256" key="7">
    <source>
        <dbReference type="ARBA" id="ARBA00022927"/>
    </source>
</evidence>
<comment type="similarity">
    <text evidence="2">Belongs to the TonB family.</text>
</comment>
<dbReference type="PANTHER" id="PTHR33446:SF2">
    <property type="entry name" value="PROTEIN TONB"/>
    <property type="match status" value="1"/>
</dbReference>
<proteinExistence type="inferred from homology"/>
<organism evidence="13">
    <name type="scientific">Granulicella tundricola (strain ATCC BAA-1859 / DSM 23138 / MP5ACTX9)</name>
    <dbReference type="NCBI Taxonomy" id="1198114"/>
    <lineage>
        <taxon>Bacteria</taxon>
        <taxon>Pseudomonadati</taxon>
        <taxon>Acidobacteriota</taxon>
        <taxon>Terriglobia</taxon>
        <taxon>Terriglobales</taxon>
        <taxon>Acidobacteriaceae</taxon>
        <taxon>Granulicella</taxon>
    </lineage>
</organism>
<dbReference type="GO" id="GO:0015031">
    <property type="term" value="P:protein transport"/>
    <property type="evidence" value="ECO:0007669"/>
    <property type="project" value="UniProtKB-KW"/>
</dbReference>
<feature type="domain" description="TonB C-terminal" evidence="11">
    <location>
        <begin position="234"/>
        <end position="323"/>
    </location>
</feature>
<sequence length="323" mass="33799">MTIELNGADHFELLLQEVLYETANPQPPLHIESRIHAALSLQPVPERGPAMVNSAPVLQSQSILWDGPSASPWNVRGLVGAAFIHALAIFLIVFAILHRTQLVASVHTPQVAILTVPPLPPIAPRTLAAGGGGGNVSSTPVTRGNPPKVAPIQIMPVKAPPLEQPRIALEPTVVAQADLKMAHSDVPQIGMPNSPLVGMSFGNGRGTGLGSGDGAGIGPGSGGNTGGGIERIGGGVSAPIVTFQPEPEFSDEARKAKVGGNVLVYLQVDESGHPINVRVLRGIGMGLDQRAVAAVQQYRFRPAMKDGHPVRIEMNVEVNFSIF</sequence>
<dbReference type="AlphaFoldDB" id="E8WWS2"/>
<evidence type="ECO:0000256" key="6">
    <source>
        <dbReference type="ARBA" id="ARBA00022692"/>
    </source>
</evidence>
<name>E8WWS2_GRATM</name>